<evidence type="ECO:0000313" key="1">
    <source>
        <dbReference type="EMBL" id="HAW75710.1"/>
    </source>
</evidence>
<dbReference type="EMBL" id="DNAN01000286">
    <property type="protein sequence ID" value="HAW75710.1"/>
    <property type="molecule type" value="Genomic_DNA"/>
</dbReference>
<proteinExistence type="predicted"/>
<dbReference type="AlphaFoldDB" id="A0A350P343"/>
<dbReference type="Proteomes" id="UP000263517">
    <property type="component" value="Unassembled WGS sequence"/>
</dbReference>
<reference evidence="1 2" key="1">
    <citation type="journal article" date="2018" name="Nat. Biotechnol.">
        <title>A standardized bacterial taxonomy based on genome phylogeny substantially revises the tree of life.</title>
        <authorList>
            <person name="Parks D.H."/>
            <person name="Chuvochina M."/>
            <person name="Waite D.W."/>
            <person name="Rinke C."/>
            <person name="Skarshewski A."/>
            <person name="Chaumeil P.A."/>
            <person name="Hugenholtz P."/>
        </authorList>
    </citation>
    <scope>NUCLEOTIDE SEQUENCE [LARGE SCALE GENOMIC DNA]</scope>
    <source>
        <strain evidence="1">UBA11978</strain>
    </source>
</reference>
<organism evidence="1 2">
    <name type="scientific">Alteromonas australica</name>
    <dbReference type="NCBI Taxonomy" id="589873"/>
    <lineage>
        <taxon>Bacteria</taxon>
        <taxon>Pseudomonadati</taxon>
        <taxon>Pseudomonadota</taxon>
        <taxon>Gammaproteobacteria</taxon>
        <taxon>Alteromonadales</taxon>
        <taxon>Alteromonadaceae</taxon>
        <taxon>Alteromonas/Salinimonas group</taxon>
        <taxon>Alteromonas</taxon>
    </lineage>
</organism>
<sequence length="205" mass="23944">MTYSFTNTSFNRIYNQSATSYDAKKARYIHNFNNGDVGEDILDAFGDSYDPNSIYKPIEILSFVQKLQDKNCWLARGLYKKLTSPDWDNGVDQTERLREEFGFSCDEEHVGDQLDTEFNYLFTLTSIMMNTPDENGNVYDWDWSFHYFNPSQFDENSKQWVNANKADSWSDAQVEMEAIVEHLNVMKPMRLRERLKDALAQTNAS</sequence>
<name>A0A350P343_9ALTE</name>
<gene>
    <name evidence="1" type="ORF">DCW74_08250</name>
</gene>
<comment type="caution">
    <text evidence="1">The sequence shown here is derived from an EMBL/GenBank/DDBJ whole genome shotgun (WGS) entry which is preliminary data.</text>
</comment>
<accession>A0A350P343</accession>
<protein>
    <submittedName>
        <fullName evidence="1">Uncharacterized protein</fullName>
    </submittedName>
</protein>
<evidence type="ECO:0000313" key="2">
    <source>
        <dbReference type="Proteomes" id="UP000263517"/>
    </source>
</evidence>